<organism evidence="2 3">
    <name type="scientific">candidate division WWE3 bacterium RIFCSPLOWO2_01_FULL_41_18</name>
    <dbReference type="NCBI Taxonomy" id="1802625"/>
    <lineage>
        <taxon>Bacteria</taxon>
        <taxon>Katanobacteria</taxon>
    </lineage>
</organism>
<proteinExistence type="predicted"/>
<evidence type="ECO:0000313" key="3">
    <source>
        <dbReference type="Proteomes" id="UP000176504"/>
    </source>
</evidence>
<name>A0A1F4VF53_UNCKA</name>
<gene>
    <name evidence="2" type="ORF">A3A78_02535</name>
</gene>
<comment type="caution">
    <text evidence="2">The sequence shown here is derived from an EMBL/GenBank/DDBJ whole genome shotgun (WGS) entry which is preliminary data.</text>
</comment>
<reference evidence="2 3" key="1">
    <citation type="journal article" date="2016" name="Nat. Commun.">
        <title>Thousands of microbial genomes shed light on interconnected biogeochemical processes in an aquifer system.</title>
        <authorList>
            <person name="Anantharaman K."/>
            <person name="Brown C.T."/>
            <person name="Hug L.A."/>
            <person name="Sharon I."/>
            <person name="Castelle C.J."/>
            <person name="Probst A.J."/>
            <person name="Thomas B.C."/>
            <person name="Singh A."/>
            <person name="Wilkins M.J."/>
            <person name="Karaoz U."/>
            <person name="Brodie E.L."/>
            <person name="Williams K.H."/>
            <person name="Hubbard S.S."/>
            <person name="Banfield J.F."/>
        </authorList>
    </citation>
    <scope>NUCLEOTIDE SEQUENCE [LARGE SCALE GENOMIC DNA]</scope>
</reference>
<protein>
    <submittedName>
        <fullName evidence="2">Uncharacterized protein</fullName>
    </submittedName>
</protein>
<evidence type="ECO:0000256" key="1">
    <source>
        <dbReference type="SAM" id="MobiDB-lite"/>
    </source>
</evidence>
<dbReference type="EMBL" id="MEVI01000001">
    <property type="protein sequence ID" value="OGC55891.1"/>
    <property type="molecule type" value="Genomic_DNA"/>
</dbReference>
<feature type="region of interest" description="Disordered" evidence="1">
    <location>
        <begin position="28"/>
        <end position="47"/>
    </location>
</feature>
<dbReference type="Proteomes" id="UP000176504">
    <property type="component" value="Unassembled WGS sequence"/>
</dbReference>
<evidence type="ECO:0000313" key="2">
    <source>
        <dbReference type="EMBL" id="OGC55891.1"/>
    </source>
</evidence>
<sequence length="487" mass="55370">MRLRLIIFTLLVLGAVAIFSSLQRKHDKVDKNGASPTKDAKEELVPTPDSDQSALLQKGPLIAPPQQDIYANTFERFSYRLPFIKPEYIDSNRGFGYCYPGEKECQEKFDASKYFIKQYTIDGNLEIQFIPVENKLYEIPIWAIHSTSYDKLILKIKAGEDLGSPWSSRVYSDSTSLPFYPKTACNVAKFVRAYNPYSCKPYSYRARGNIKLGIIEFMLPNTKLPAAFGKNYADYLNDSRQTYSLCVLNYDNNCAPGNATNTHYSFRYLNKFYKEEAIKHKFSDINFEISTFGPFKIPSIPRYGYDRDMRYLNKLFREASKTNGVNLDKFDLLAFVFFDDLRETPKKYAFVSTVYENAAFINIVGIEPTVVDGKEVWFLPNGDTDVETLIHELGHVLGADDKYSLVSPGSIATTCRREGLGDPDKKPLFPQETADVYCGKIFETKEAFENPKGGSDGTYQAVLNSDINAKGRLVINRYTAKELGWID</sequence>
<accession>A0A1F4VF53</accession>
<dbReference type="AlphaFoldDB" id="A0A1F4VF53"/>